<comment type="caution">
    <text evidence="1">The sequence shown here is derived from an EMBL/GenBank/DDBJ whole genome shotgun (WGS) entry which is preliminary data.</text>
</comment>
<dbReference type="EMBL" id="BARS01032124">
    <property type="protein sequence ID" value="GAG25836.1"/>
    <property type="molecule type" value="Genomic_DNA"/>
</dbReference>
<accession>X0XLI7</accession>
<name>X0XLI7_9ZZZZ</name>
<sequence length="32" mass="3685">MTPSEYDQLPRLPAYYWWVSGKGRPGERATAT</sequence>
<proteinExistence type="predicted"/>
<dbReference type="AlphaFoldDB" id="X0XLI7"/>
<protein>
    <submittedName>
        <fullName evidence="1">Uncharacterized protein</fullName>
    </submittedName>
</protein>
<organism evidence="1">
    <name type="scientific">marine sediment metagenome</name>
    <dbReference type="NCBI Taxonomy" id="412755"/>
    <lineage>
        <taxon>unclassified sequences</taxon>
        <taxon>metagenomes</taxon>
        <taxon>ecological metagenomes</taxon>
    </lineage>
</organism>
<evidence type="ECO:0000313" key="1">
    <source>
        <dbReference type="EMBL" id="GAG25836.1"/>
    </source>
</evidence>
<reference evidence="1" key="1">
    <citation type="journal article" date="2014" name="Front. Microbiol.">
        <title>High frequency of phylogenetically diverse reductive dehalogenase-homologous genes in deep subseafloor sedimentary metagenomes.</title>
        <authorList>
            <person name="Kawai M."/>
            <person name="Futagami T."/>
            <person name="Toyoda A."/>
            <person name="Takaki Y."/>
            <person name="Nishi S."/>
            <person name="Hori S."/>
            <person name="Arai W."/>
            <person name="Tsubouchi T."/>
            <person name="Morono Y."/>
            <person name="Uchiyama I."/>
            <person name="Ito T."/>
            <person name="Fujiyama A."/>
            <person name="Inagaki F."/>
            <person name="Takami H."/>
        </authorList>
    </citation>
    <scope>NUCLEOTIDE SEQUENCE</scope>
    <source>
        <strain evidence="1">Expedition CK06-06</strain>
    </source>
</reference>
<feature type="non-terminal residue" evidence="1">
    <location>
        <position position="32"/>
    </location>
</feature>
<gene>
    <name evidence="1" type="ORF">S01H1_49897</name>
</gene>